<protein>
    <submittedName>
        <fullName evidence="2">Uncharacterized protein</fullName>
    </submittedName>
</protein>
<dbReference type="EMBL" id="SIRT01000014">
    <property type="protein sequence ID" value="TBN00467.1"/>
    <property type="molecule type" value="Genomic_DNA"/>
</dbReference>
<dbReference type="RefSeq" id="WP_130965277.1">
    <property type="nucleotide sequence ID" value="NZ_SIRT01000014.1"/>
</dbReference>
<name>A0A4Q9FH98_9FLAO</name>
<gene>
    <name evidence="2" type="ORF">EYD45_14465</name>
</gene>
<dbReference type="OrthoDB" id="1426903at2"/>
<feature type="signal peptide" evidence="1">
    <location>
        <begin position="1"/>
        <end position="26"/>
    </location>
</feature>
<comment type="caution">
    <text evidence="2">The sequence shown here is derived from an EMBL/GenBank/DDBJ whole genome shotgun (WGS) entry which is preliminary data.</text>
</comment>
<evidence type="ECO:0000313" key="3">
    <source>
        <dbReference type="Proteomes" id="UP000291142"/>
    </source>
</evidence>
<keyword evidence="1" id="KW-0732">Signal</keyword>
<evidence type="ECO:0000313" key="2">
    <source>
        <dbReference type="EMBL" id="TBN00467.1"/>
    </source>
</evidence>
<sequence length="249" mass="28993">MKNQKTLLLTCLSLCFAITMSFAQQAYLIHQDNVKPSKFMEYEKIAKEFHEACLEHKPDAMWMTAMRDDFTYYYITPVENMAELDKQPMAEMAKAMGDKFKDMFNAFDQCYDSHGSYIMYSVDDLSYKAPEGEDRSDLNYRVWYQLHYKPANAKKVKEGMKAIKAMFEEKGSKEYYNVYHTGFGSMENYYLVSVAAKDEVSSATNAKANQDVLGPDRYETFNKLMANLEKMLEHRGEMRPDLSYIPEKS</sequence>
<organism evidence="2 3">
    <name type="scientific">Hyunsoonleella flava</name>
    <dbReference type="NCBI Taxonomy" id="2527939"/>
    <lineage>
        <taxon>Bacteria</taxon>
        <taxon>Pseudomonadati</taxon>
        <taxon>Bacteroidota</taxon>
        <taxon>Flavobacteriia</taxon>
        <taxon>Flavobacteriales</taxon>
        <taxon>Flavobacteriaceae</taxon>
    </lineage>
</organism>
<reference evidence="2 3" key="1">
    <citation type="submission" date="2019-02" db="EMBL/GenBank/DDBJ databases">
        <title>Hyunsoonleella sp., isolated from marine sediment.</title>
        <authorList>
            <person name="Liu B.-T."/>
        </authorList>
    </citation>
    <scope>NUCLEOTIDE SEQUENCE [LARGE SCALE GENOMIC DNA]</scope>
    <source>
        <strain evidence="2 3">T58</strain>
    </source>
</reference>
<dbReference type="AlphaFoldDB" id="A0A4Q9FH98"/>
<proteinExistence type="predicted"/>
<keyword evidence="3" id="KW-1185">Reference proteome</keyword>
<dbReference type="Proteomes" id="UP000291142">
    <property type="component" value="Unassembled WGS sequence"/>
</dbReference>
<feature type="chain" id="PRO_5020995336" evidence="1">
    <location>
        <begin position="27"/>
        <end position="249"/>
    </location>
</feature>
<evidence type="ECO:0000256" key="1">
    <source>
        <dbReference type="SAM" id="SignalP"/>
    </source>
</evidence>
<accession>A0A4Q9FH98</accession>